<sequence>MAAVFDEVCLIEKFKVCYQKFNWSTSELKDAAFGQKKCRFYYDVMIAEKYIFVGIVFCHQEICATIEHWKRDEITEINDELSQFIHREDGRDNKVKIEGNYSLISYLHFGRQFKIPAEKPESESENDPKDDDQFKQVLTLGN</sequence>
<reference evidence="2 3" key="1">
    <citation type="submission" date="2019-03" db="EMBL/GenBank/DDBJ databases">
        <title>Single cell metagenomics reveals metabolic interactions within the superorganism composed of flagellate Streblomastix strix and complex community of Bacteroidetes bacteria on its surface.</title>
        <authorList>
            <person name="Treitli S.C."/>
            <person name="Kolisko M."/>
            <person name="Husnik F."/>
            <person name="Keeling P."/>
            <person name="Hampl V."/>
        </authorList>
    </citation>
    <scope>NUCLEOTIDE SEQUENCE [LARGE SCALE GENOMIC DNA]</scope>
    <source>
        <strain evidence="2">ST1C</strain>
    </source>
</reference>
<comment type="caution">
    <text evidence="2">The sequence shown here is derived from an EMBL/GenBank/DDBJ whole genome shotgun (WGS) entry which is preliminary data.</text>
</comment>
<protein>
    <submittedName>
        <fullName evidence="2">Uncharacterized protein</fullName>
    </submittedName>
</protein>
<dbReference type="AlphaFoldDB" id="A0A5J4UQU1"/>
<dbReference type="EMBL" id="SNRW01013329">
    <property type="protein sequence ID" value="KAA6372747.1"/>
    <property type="molecule type" value="Genomic_DNA"/>
</dbReference>
<evidence type="ECO:0000313" key="2">
    <source>
        <dbReference type="EMBL" id="KAA6372747.1"/>
    </source>
</evidence>
<evidence type="ECO:0000313" key="3">
    <source>
        <dbReference type="Proteomes" id="UP000324800"/>
    </source>
</evidence>
<feature type="region of interest" description="Disordered" evidence="1">
    <location>
        <begin position="118"/>
        <end position="142"/>
    </location>
</feature>
<gene>
    <name evidence="2" type="ORF">EZS28_031726</name>
</gene>
<accession>A0A5J4UQU1</accession>
<organism evidence="2 3">
    <name type="scientific">Streblomastix strix</name>
    <dbReference type="NCBI Taxonomy" id="222440"/>
    <lineage>
        <taxon>Eukaryota</taxon>
        <taxon>Metamonada</taxon>
        <taxon>Preaxostyla</taxon>
        <taxon>Oxymonadida</taxon>
        <taxon>Streblomastigidae</taxon>
        <taxon>Streblomastix</taxon>
    </lineage>
</organism>
<dbReference type="Proteomes" id="UP000324800">
    <property type="component" value="Unassembled WGS sequence"/>
</dbReference>
<name>A0A5J4UQU1_9EUKA</name>
<proteinExistence type="predicted"/>
<evidence type="ECO:0000256" key="1">
    <source>
        <dbReference type="SAM" id="MobiDB-lite"/>
    </source>
</evidence>